<evidence type="ECO:0000259" key="12">
    <source>
        <dbReference type="PROSITE" id="PS51918"/>
    </source>
</evidence>
<dbReference type="SFLD" id="SFLDF00288">
    <property type="entry name" value="HemN-like__clustered_with_nucl"/>
    <property type="match status" value="1"/>
</dbReference>
<dbReference type="OrthoDB" id="9808022at2"/>
<feature type="region of interest" description="Disordered" evidence="11">
    <location>
        <begin position="1"/>
        <end position="23"/>
    </location>
</feature>
<dbReference type="EMBL" id="BJZO01000037">
    <property type="protein sequence ID" value="GEO81456.1"/>
    <property type="molecule type" value="Genomic_DNA"/>
</dbReference>
<evidence type="ECO:0000256" key="1">
    <source>
        <dbReference type="ARBA" id="ARBA00001966"/>
    </source>
</evidence>
<comment type="similarity">
    <text evidence="2">Belongs to the anaerobic coproporphyrinogen-III oxidase family. HemW subfamily.</text>
</comment>
<evidence type="ECO:0000256" key="7">
    <source>
        <dbReference type="ARBA" id="ARBA00023004"/>
    </source>
</evidence>
<keyword evidence="7 10" id="KW-0408">Iron</keyword>
<evidence type="ECO:0000256" key="2">
    <source>
        <dbReference type="ARBA" id="ARBA00006100"/>
    </source>
</evidence>
<evidence type="ECO:0000256" key="5">
    <source>
        <dbReference type="ARBA" id="ARBA00022691"/>
    </source>
</evidence>
<dbReference type="Pfam" id="PF06969">
    <property type="entry name" value="HemN_C"/>
    <property type="match status" value="1"/>
</dbReference>
<dbReference type="CDD" id="cd01335">
    <property type="entry name" value="Radical_SAM"/>
    <property type="match status" value="1"/>
</dbReference>
<evidence type="ECO:0000256" key="9">
    <source>
        <dbReference type="ARBA" id="ARBA00023186"/>
    </source>
</evidence>
<keyword evidence="4 10" id="KW-0349">Heme</keyword>
<dbReference type="GO" id="GO:0005737">
    <property type="term" value="C:cytoplasm"/>
    <property type="evidence" value="ECO:0007669"/>
    <property type="project" value="UniProtKB-SubCell"/>
</dbReference>
<dbReference type="PANTHER" id="PTHR13932">
    <property type="entry name" value="COPROPORPHYRINIGEN III OXIDASE"/>
    <property type="match status" value="1"/>
</dbReference>
<proteinExistence type="inferred from homology"/>
<dbReference type="RefSeq" id="WP_147163491.1">
    <property type="nucleotide sequence ID" value="NZ_BJZO01000037.1"/>
</dbReference>
<reference evidence="13 14" key="1">
    <citation type="submission" date="2019-07" db="EMBL/GenBank/DDBJ databases">
        <title>Whole genome shotgun sequence of Rhodospirillum oryzae NBRC 107573.</title>
        <authorList>
            <person name="Hosoyama A."/>
            <person name="Uohara A."/>
            <person name="Ohji S."/>
            <person name="Ichikawa N."/>
        </authorList>
    </citation>
    <scope>NUCLEOTIDE SEQUENCE [LARGE SCALE GENOMIC DNA]</scope>
    <source>
        <strain evidence="13 14">NBRC 107573</strain>
    </source>
</reference>
<keyword evidence="14" id="KW-1185">Reference proteome</keyword>
<feature type="domain" description="Radical SAM core" evidence="12">
    <location>
        <begin position="21"/>
        <end position="258"/>
    </location>
</feature>
<dbReference type="InterPro" id="IPR004559">
    <property type="entry name" value="HemW-like"/>
</dbReference>
<dbReference type="Proteomes" id="UP000321567">
    <property type="component" value="Unassembled WGS sequence"/>
</dbReference>
<accession>A0A512H7M6</accession>
<dbReference type="InterPro" id="IPR006638">
    <property type="entry name" value="Elp3/MiaA/NifB-like_rSAM"/>
</dbReference>
<dbReference type="SFLD" id="SFLDG01065">
    <property type="entry name" value="anaerobic_coproporphyrinogen-I"/>
    <property type="match status" value="1"/>
</dbReference>
<evidence type="ECO:0000313" key="14">
    <source>
        <dbReference type="Proteomes" id="UP000321567"/>
    </source>
</evidence>
<dbReference type="GO" id="GO:0051539">
    <property type="term" value="F:4 iron, 4 sulfur cluster binding"/>
    <property type="evidence" value="ECO:0007669"/>
    <property type="project" value="UniProtKB-UniRule"/>
</dbReference>
<dbReference type="NCBIfam" id="TIGR00539">
    <property type="entry name" value="hemN_rel"/>
    <property type="match status" value="1"/>
</dbReference>
<dbReference type="SUPFAM" id="SSF102114">
    <property type="entry name" value="Radical SAM enzymes"/>
    <property type="match status" value="1"/>
</dbReference>
<dbReference type="InterPro" id="IPR007197">
    <property type="entry name" value="rSAM"/>
</dbReference>
<evidence type="ECO:0000256" key="8">
    <source>
        <dbReference type="ARBA" id="ARBA00023014"/>
    </source>
</evidence>
<keyword evidence="10" id="KW-0963">Cytoplasm</keyword>
<keyword evidence="6 10" id="KW-0479">Metal-binding</keyword>
<dbReference type="AlphaFoldDB" id="A0A512H7M6"/>
<dbReference type="InterPro" id="IPR010723">
    <property type="entry name" value="HemN_C"/>
</dbReference>
<keyword evidence="9 10" id="KW-0143">Chaperone</keyword>
<protein>
    <recommendedName>
        <fullName evidence="3 10">Heme chaperone HemW</fullName>
    </recommendedName>
</protein>
<dbReference type="GO" id="GO:0046872">
    <property type="term" value="F:metal ion binding"/>
    <property type="evidence" value="ECO:0007669"/>
    <property type="project" value="UniProtKB-UniRule"/>
</dbReference>
<dbReference type="InterPro" id="IPR034505">
    <property type="entry name" value="Coproporphyrinogen-III_oxidase"/>
</dbReference>
<dbReference type="GO" id="GO:0006779">
    <property type="term" value="P:porphyrin-containing compound biosynthetic process"/>
    <property type="evidence" value="ECO:0007669"/>
    <property type="project" value="InterPro"/>
</dbReference>
<organism evidence="13 14">
    <name type="scientific">Pararhodospirillum oryzae</name>
    <dbReference type="NCBI Taxonomy" id="478448"/>
    <lineage>
        <taxon>Bacteria</taxon>
        <taxon>Pseudomonadati</taxon>
        <taxon>Pseudomonadota</taxon>
        <taxon>Alphaproteobacteria</taxon>
        <taxon>Rhodospirillales</taxon>
        <taxon>Rhodospirillaceae</taxon>
        <taxon>Pararhodospirillum</taxon>
    </lineage>
</organism>
<dbReference type="Gene3D" id="3.20.20.70">
    <property type="entry name" value="Aldolase class I"/>
    <property type="match status" value="1"/>
</dbReference>
<keyword evidence="8 10" id="KW-0411">Iron-sulfur</keyword>
<dbReference type="InterPro" id="IPR013785">
    <property type="entry name" value="Aldolase_TIM"/>
</dbReference>
<name>A0A512H7M6_9PROT</name>
<comment type="caution">
    <text evidence="13">The sequence shown here is derived from an EMBL/GenBank/DDBJ whole genome shotgun (WGS) entry which is preliminary data.</text>
</comment>
<dbReference type="PROSITE" id="PS51918">
    <property type="entry name" value="RADICAL_SAM"/>
    <property type="match status" value="1"/>
</dbReference>
<evidence type="ECO:0000256" key="4">
    <source>
        <dbReference type="ARBA" id="ARBA00022617"/>
    </source>
</evidence>
<gene>
    <name evidence="13" type="ORF">ROR02_15870</name>
</gene>
<dbReference type="SFLD" id="SFLDG01082">
    <property type="entry name" value="B12-binding_domain_containing"/>
    <property type="match status" value="1"/>
</dbReference>
<evidence type="ECO:0000256" key="6">
    <source>
        <dbReference type="ARBA" id="ARBA00022723"/>
    </source>
</evidence>
<keyword evidence="5 10" id="KW-0949">S-adenosyl-L-methionine</keyword>
<comment type="subcellular location">
    <subcellularLocation>
        <location evidence="10">Cytoplasm</location>
    </subcellularLocation>
</comment>
<evidence type="ECO:0000313" key="13">
    <source>
        <dbReference type="EMBL" id="GEO81456.1"/>
    </source>
</evidence>
<dbReference type="Pfam" id="PF04055">
    <property type="entry name" value="Radical_SAM"/>
    <property type="match status" value="1"/>
</dbReference>
<comment type="function">
    <text evidence="10">Probably acts as a heme chaperone, transferring heme to an unknown acceptor. Binds one molecule of heme per monomer, possibly covalently. Binds 1 [4Fe-4S] cluster. The cluster is coordinated with 3 cysteines and an exchangeable S-adenosyl-L-methionine.</text>
</comment>
<dbReference type="SMART" id="SM00729">
    <property type="entry name" value="Elp3"/>
    <property type="match status" value="1"/>
</dbReference>
<dbReference type="SFLD" id="SFLDF00562">
    <property type="entry name" value="HemN-like__clustered_with_heat"/>
    <property type="match status" value="1"/>
</dbReference>
<dbReference type="InterPro" id="IPR058240">
    <property type="entry name" value="rSAM_sf"/>
</dbReference>
<evidence type="ECO:0000256" key="10">
    <source>
        <dbReference type="RuleBase" id="RU364116"/>
    </source>
</evidence>
<dbReference type="PANTHER" id="PTHR13932:SF5">
    <property type="entry name" value="RADICAL S-ADENOSYL METHIONINE DOMAIN-CONTAINING PROTEIN 1, MITOCHONDRIAL"/>
    <property type="match status" value="1"/>
</dbReference>
<sequence>MTHTAASPRPATPPASPQDSTPGDEGFGVYVHWPFCLSKCPYCDFNSRPGNPTDQAPWRRALIAEMDAQAARLDDRPRPLTSLFFGGGTPSLMEPETVACVIEHARALWPAAPDLEVTLEANPASIDPARLAALRDAGVSRLSVGVQSLDDEALVALGRCHTVQDSLNALETATSLFDRVSLDLIYARPGQSVESWAEELKRVLALKPSHLSLYQLTVEPGTPLFRRIVRGELDLPDEDTATDLFLITRQMLAEGGLPAYEVSNHARPDHACRHNMVTWRGGDYLGLGPGAHGRLSAPAGPLATVAHADPEQWLAAVTSGAGGLAEATALTIEDRAREMVMTGLRLAEGISESRLRRLTGLGFEDVIDPDGLALAADEGLVVARGDGLAVTETGVLLLNTVTAALLSA</sequence>
<dbReference type="SFLD" id="SFLDS00029">
    <property type="entry name" value="Radical_SAM"/>
    <property type="match status" value="1"/>
</dbReference>
<keyword evidence="10" id="KW-0004">4Fe-4S</keyword>
<evidence type="ECO:0000256" key="3">
    <source>
        <dbReference type="ARBA" id="ARBA00017228"/>
    </source>
</evidence>
<evidence type="ECO:0000256" key="11">
    <source>
        <dbReference type="SAM" id="MobiDB-lite"/>
    </source>
</evidence>
<dbReference type="GO" id="GO:0004109">
    <property type="term" value="F:coproporphyrinogen oxidase activity"/>
    <property type="evidence" value="ECO:0007669"/>
    <property type="project" value="InterPro"/>
</dbReference>
<comment type="cofactor">
    <cofactor evidence="1">
        <name>[4Fe-4S] cluster</name>
        <dbReference type="ChEBI" id="CHEBI:49883"/>
    </cofactor>
</comment>